<reference evidence="2 3" key="1">
    <citation type="submission" date="2015-03" db="EMBL/GenBank/DDBJ databases">
        <authorList>
            <person name="Hassan Y.I."/>
            <person name="Lepp D."/>
            <person name="Li X.-Z."/>
            <person name="Zhou T."/>
        </authorList>
    </citation>
    <scope>NUCLEOTIDE SEQUENCE [LARGE SCALE GENOMIC DNA]</scope>
    <source>
        <strain evidence="2 3">BD-c194</strain>
    </source>
</reference>
<evidence type="ECO:0000259" key="1">
    <source>
        <dbReference type="Pfam" id="PF01872"/>
    </source>
</evidence>
<dbReference type="PANTHER" id="PTHR38011">
    <property type="entry name" value="DIHYDROFOLATE REDUCTASE FAMILY PROTEIN (AFU_ORTHOLOGUE AFUA_8G06820)"/>
    <property type="match status" value="1"/>
</dbReference>
<dbReference type="InterPro" id="IPR024072">
    <property type="entry name" value="DHFR-like_dom_sf"/>
</dbReference>
<dbReference type="AlphaFoldDB" id="A0A0F5FSN9"/>
<proteinExistence type="predicted"/>
<protein>
    <submittedName>
        <fullName evidence="2">Deaminase/reductase</fullName>
    </submittedName>
</protein>
<name>A0A0F5FSN9_9HYPH</name>
<dbReference type="InterPro" id="IPR002734">
    <property type="entry name" value="RibDG_C"/>
</dbReference>
<dbReference type="Gene3D" id="3.40.430.10">
    <property type="entry name" value="Dihydrofolate Reductase, subunit A"/>
    <property type="match status" value="1"/>
</dbReference>
<dbReference type="OrthoDB" id="7342392at2"/>
<dbReference type="SUPFAM" id="SSF53597">
    <property type="entry name" value="Dihydrofolate reductase-like"/>
    <property type="match status" value="1"/>
</dbReference>
<dbReference type="Pfam" id="PF01872">
    <property type="entry name" value="RibD_C"/>
    <property type="match status" value="1"/>
</dbReference>
<feature type="domain" description="Bacterial bifunctional deaminase-reductase C-terminal" evidence="1">
    <location>
        <begin position="2"/>
        <end position="174"/>
    </location>
</feature>
<organism evidence="2 3">
    <name type="scientific">Devosia geojensis</name>
    <dbReference type="NCBI Taxonomy" id="443610"/>
    <lineage>
        <taxon>Bacteria</taxon>
        <taxon>Pseudomonadati</taxon>
        <taxon>Pseudomonadota</taxon>
        <taxon>Alphaproteobacteria</taxon>
        <taxon>Hyphomicrobiales</taxon>
        <taxon>Devosiaceae</taxon>
        <taxon>Devosia</taxon>
    </lineage>
</organism>
<dbReference type="STRING" id="443610.VE25_10320"/>
<dbReference type="EMBL" id="JZEX01000106">
    <property type="protein sequence ID" value="KKB11853.1"/>
    <property type="molecule type" value="Genomic_DNA"/>
</dbReference>
<dbReference type="PATRIC" id="fig|443610.3.peg.265"/>
<keyword evidence="3" id="KW-1185">Reference proteome</keyword>
<dbReference type="InterPro" id="IPR050765">
    <property type="entry name" value="Riboflavin_Biosynth_HTPR"/>
</dbReference>
<accession>A0A0F5FSN9</accession>
<dbReference type="GO" id="GO:0008703">
    <property type="term" value="F:5-amino-6-(5-phosphoribosylamino)uracil reductase activity"/>
    <property type="evidence" value="ECO:0007669"/>
    <property type="project" value="InterPro"/>
</dbReference>
<dbReference type="GO" id="GO:0009231">
    <property type="term" value="P:riboflavin biosynthetic process"/>
    <property type="evidence" value="ECO:0007669"/>
    <property type="project" value="InterPro"/>
</dbReference>
<sequence length="184" mass="20173">MRKVTAGLFYSIDGVAEAPDQFQFDAFDDELGMLLGSVMERVDTVLMGRVGYEEWAGYWPTAEQDEGFARFINTVPKFVASRTLKGPLSWQNATLIEGDIDSFVRGLKQQEGGEIAVMAGMSLVRHLFLAGLLDELTLIVHPVIAGNGGRHLFEADGPTTRLELKSSERTSKGNMVLTYGLRAG</sequence>
<dbReference type="Proteomes" id="UP000033632">
    <property type="component" value="Unassembled WGS sequence"/>
</dbReference>
<dbReference type="PANTHER" id="PTHR38011:SF2">
    <property type="entry name" value="BIFUNCTIONAL DEAMINASE-REDUCTASE DOMAIN PROTEIN"/>
    <property type="match status" value="1"/>
</dbReference>
<evidence type="ECO:0000313" key="3">
    <source>
        <dbReference type="Proteomes" id="UP000033632"/>
    </source>
</evidence>
<evidence type="ECO:0000313" key="2">
    <source>
        <dbReference type="EMBL" id="KKB11853.1"/>
    </source>
</evidence>
<dbReference type="RefSeq" id="WP_046108543.1">
    <property type="nucleotide sequence ID" value="NZ_JZEX01000106.1"/>
</dbReference>
<gene>
    <name evidence="2" type="ORF">VE25_10320</name>
</gene>
<comment type="caution">
    <text evidence="2">The sequence shown here is derived from an EMBL/GenBank/DDBJ whole genome shotgun (WGS) entry which is preliminary data.</text>
</comment>